<reference evidence="1 2" key="1">
    <citation type="journal article" date="2013" name="Genome Announc.">
        <title>Complete Genome Sequence of the Porcine Strain Brachyspira pilosicoli P43/6/78(T.).</title>
        <authorList>
            <person name="Lin C."/>
            <person name="den Bakker H.C."/>
            <person name="Suzuki H."/>
            <person name="Lefebure T."/>
            <person name="Ponnala L."/>
            <person name="Sun Q."/>
            <person name="Stanhope M.J."/>
            <person name="Wiedmann M."/>
            <person name="Duhamel G.E."/>
        </authorList>
    </citation>
    <scope>NUCLEOTIDE SEQUENCE [LARGE SCALE GENOMIC DNA]</scope>
    <source>
        <strain evidence="1 2">P43/6/78</strain>
    </source>
</reference>
<name>A0A3B6VP80_BRAPL</name>
<dbReference type="EMBL" id="CP002873">
    <property type="protein sequence ID" value="AGA66302.1"/>
    <property type="molecule type" value="Genomic_DNA"/>
</dbReference>
<accession>A0A3B6VP80</accession>
<sequence>MGIFGVGATFNNTEDVSKDFIDNNIAGIGWGEKYAPDLYQFIQSLKVGDIIYIKSFAPKSQMITIKAIGIIIDDKIVKKFSIGEHKIGIGRNIKWLNKKTFTIKNPQGKHNVVNNSFYEEFNPEIQKAIIDRI</sequence>
<keyword evidence="2" id="KW-1185">Reference proteome</keyword>
<dbReference type="AlphaFoldDB" id="A0A3B6VP80"/>
<evidence type="ECO:0000313" key="1">
    <source>
        <dbReference type="EMBL" id="AGA66302.1"/>
    </source>
</evidence>
<protein>
    <submittedName>
        <fullName evidence="1">Uncharacterized protein</fullName>
    </submittedName>
</protein>
<dbReference type="KEGG" id="bpip:BPP43_05230"/>
<dbReference type="RefSeq" id="WP_015274346.1">
    <property type="nucleotide sequence ID" value="NC_019908.1"/>
</dbReference>
<organism evidence="1 2">
    <name type="scientific">Brachyspira pilosicoli P43/6/78</name>
    <dbReference type="NCBI Taxonomy" id="1042417"/>
    <lineage>
        <taxon>Bacteria</taxon>
        <taxon>Pseudomonadati</taxon>
        <taxon>Spirochaetota</taxon>
        <taxon>Spirochaetia</taxon>
        <taxon>Brachyspirales</taxon>
        <taxon>Brachyspiraceae</taxon>
        <taxon>Brachyspira</taxon>
    </lineage>
</organism>
<dbReference type="Proteomes" id="UP000010793">
    <property type="component" value="Chromosome"/>
</dbReference>
<gene>
    <name evidence="1" type="ORF">BPP43_05230</name>
</gene>
<proteinExistence type="predicted"/>
<evidence type="ECO:0000313" key="2">
    <source>
        <dbReference type="Proteomes" id="UP000010793"/>
    </source>
</evidence>